<dbReference type="AlphaFoldDB" id="A0A2K9N8Q4"/>
<keyword evidence="4" id="KW-1185">Reference proteome</keyword>
<dbReference type="KEGG" id="ncb:C0V82_04215"/>
<protein>
    <recommendedName>
        <fullName evidence="2">Spore coat protein U/FanG domain-containing protein</fullName>
    </recommendedName>
</protein>
<feature type="signal peptide" evidence="1">
    <location>
        <begin position="1"/>
        <end position="29"/>
    </location>
</feature>
<organism evidence="3 4">
    <name type="scientific">Niveispirillum cyanobacteriorum</name>
    <dbReference type="NCBI Taxonomy" id="1612173"/>
    <lineage>
        <taxon>Bacteria</taxon>
        <taxon>Pseudomonadati</taxon>
        <taxon>Pseudomonadota</taxon>
        <taxon>Alphaproteobacteria</taxon>
        <taxon>Rhodospirillales</taxon>
        <taxon>Azospirillaceae</taxon>
        <taxon>Niveispirillum</taxon>
    </lineage>
</organism>
<feature type="chain" id="PRO_5014862571" description="Spore coat protein U/FanG domain-containing protein" evidence="1">
    <location>
        <begin position="30"/>
        <end position="158"/>
    </location>
</feature>
<feature type="domain" description="Spore coat protein U/FanG" evidence="2">
    <location>
        <begin position="59"/>
        <end position="154"/>
    </location>
</feature>
<accession>A0A2K9N8Q4</accession>
<reference evidence="3 4" key="1">
    <citation type="submission" date="2017-12" db="EMBL/GenBank/DDBJ databases">
        <title>Genomes of bacteria within cyanobacterial aggregates.</title>
        <authorList>
            <person name="Cai H."/>
        </authorList>
    </citation>
    <scope>NUCLEOTIDE SEQUENCE [LARGE SCALE GENOMIC DNA]</scope>
    <source>
        <strain evidence="3 4">TH16</strain>
    </source>
</reference>
<evidence type="ECO:0000256" key="1">
    <source>
        <dbReference type="SAM" id="SignalP"/>
    </source>
</evidence>
<evidence type="ECO:0000259" key="2">
    <source>
        <dbReference type="Pfam" id="PF05229"/>
    </source>
</evidence>
<dbReference type="InterPro" id="IPR007893">
    <property type="entry name" value="Spore_coat_U/FanG"/>
</dbReference>
<dbReference type="Pfam" id="PF05229">
    <property type="entry name" value="SCPU"/>
    <property type="match status" value="1"/>
</dbReference>
<gene>
    <name evidence="3" type="ORF">C0V82_04215</name>
</gene>
<evidence type="ECO:0000313" key="3">
    <source>
        <dbReference type="EMBL" id="AUN29523.1"/>
    </source>
</evidence>
<dbReference type="EMBL" id="CP025611">
    <property type="protein sequence ID" value="AUN29523.1"/>
    <property type="molecule type" value="Genomic_DNA"/>
</dbReference>
<dbReference type="Proteomes" id="UP000234752">
    <property type="component" value="Chromosome eg_1"/>
</dbReference>
<evidence type="ECO:0000313" key="4">
    <source>
        <dbReference type="Proteomes" id="UP000234752"/>
    </source>
</evidence>
<sequence length="158" mass="16479">MRCRMRHVLVRAVLALLLSSTALMPAAMAQSTGGNFSLRGNMPMSCAISVQDNNVIWNLTSGEGSKTVGSVTESCNAGNGYSISLASANGGKMKSGANEIAYAVDYDSNAGNLTSQMVVQRATAQFGKKSDLKVTVPISNQHVAGDYADTITVTIAAR</sequence>
<proteinExistence type="predicted"/>
<keyword evidence="1" id="KW-0732">Signal</keyword>
<name>A0A2K9N8Q4_9PROT</name>